<reference evidence="3" key="2">
    <citation type="submission" date="2017-12" db="EMBL/GenBank/DDBJ databases">
        <title>Genome sequence of the Bar-tailed Godwit (Limosa lapponica baueri).</title>
        <authorList>
            <person name="Lima N.C.B."/>
            <person name="Parody-Merino A.M."/>
            <person name="Battley P.F."/>
            <person name="Fidler A.E."/>
            <person name="Prosdocimi F."/>
        </authorList>
    </citation>
    <scope>NUCLEOTIDE SEQUENCE [LARGE SCALE GENOMIC DNA]</scope>
</reference>
<protein>
    <submittedName>
        <fullName evidence="2">Uncharacterized protein</fullName>
    </submittedName>
</protein>
<proteinExistence type="predicted"/>
<name>A0A2I0TUQ6_LIMLA</name>
<evidence type="ECO:0000256" key="1">
    <source>
        <dbReference type="SAM" id="MobiDB-lite"/>
    </source>
</evidence>
<sequence length="223" mass="26038">MPSSETTAVTQGIISNEREAVKLVVLSSHSILSRKERDPVEKMVYDHKEIVNLSKQLDFYGFLLCGSCSKTRLQIQYPSDARSDGNYMQTDSSLVQYGYKEMWLRVNRGRQAQTEASNTKQRMHEKKRKKKKDLAKTLTTCYCTDNGCSSKNCVRSKKKKKKKKKKTKKPHQNKNKDQKQKKKKKKECGKKYKIEKHKVIKLSPYMIPLWDYWTVEFIGSKSL</sequence>
<organism evidence="2 3">
    <name type="scientific">Limosa lapponica baueri</name>
    <dbReference type="NCBI Taxonomy" id="1758121"/>
    <lineage>
        <taxon>Eukaryota</taxon>
        <taxon>Metazoa</taxon>
        <taxon>Chordata</taxon>
        <taxon>Craniata</taxon>
        <taxon>Vertebrata</taxon>
        <taxon>Euteleostomi</taxon>
        <taxon>Archelosauria</taxon>
        <taxon>Archosauria</taxon>
        <taxon>Dinosauria</taxon>
        <taxon>Saurischia</taxon>
        <taxon>Theropoda</taxon>
        <taxon>Coelurosauria</taxon>
        <taxon>Aves</taxon>
        <taxon>Neognathae</taxon>
        <taxon>Neoaves</taxon>
        <taxon>Charadriiformes</taxon>
        <taxon>Scolopacidae</taxon>
        <taxon>Limosa</taxon>
    </lineage>
</organism>
<feature type="region of interest" description="Disordered" evidence="1">
    <location>
        <begin position="152"/>
        <end position="190"/>
    </location>
</feature>
<feature type="compositionally biased region" description="Basic residues" evidence="1">
    <location>
        <begin position="121"/>
        <end position="131"/>
    </location>
</feature>
<evidence type="ECO:0000313" key="3">
    <source>
        <dbReference type="Proteomes" id="UP000233556"/>
    </source>
</evidence>
<dbReference type="EMBL" id="KZ507084">
    <property type="protein sequence ID" value="PKU37560.1"/>
    <property type="molecule type" value="Genomic_DNA"/>
</dbReference>
<dbReference type="AlphaFoldDB" id="A0A2I0TUQ6"/>
<dbReference type="Proteomes" id="UP000233556">
    <property type="component" value="Unassembled WGS sequence"/>
</dbReference>
<keyword evidence="3" id="KW-1185">Reference proteome</keyword>
<feature type="compositionally biased region" description="Basic residues" evidence="1">
    <location>
        <begin position="154"/>
        <end position="190"/>
    </location>
</feature>
<feature type="compositionally biased region" description="Polar residues" evidence="1">
    <location>
        <begin position="110"/>
        <end position="120"/>
    </location>
</feature>
<feature type="region of interest" description="Disordered" evidence="1">
    <location>
        <begin position="110"/>
        <end position="131"/>
    </location>
</feature>
<gene>
    <name evidence="2" type="ORF">llap_12137</name>
</gene>
<accession>A0A2I0TUQ6</accession>
<reference evidence="3" key="1">
    <citation type="submission" date="2017-11" db="EMBL/GenBank/DDBJ databases">
        <authorList>
            <person name="Lima N.C."/>
            <person name="Parody-Merino A.M."/>
            <person name="Battley P.F."/>
            <person name="Fidler A.E."/>
            <person name="Prosdocimi F."/>
        </authorList>
    </citation>
    <scope>NUCLEOTIDE SEQUENCE [LARGE SCALE GENOMIC DNA]</scope>
</reference>
<evidence type="ECO:0000313" key="2">
    <source>
        <dbReference type="EMBL" id="PKU37560.1"/>
    </source>
</evidence>